<keyword evidence="1" id="KW-0378">Hydrolase</keyword>
<dbReference type="PANTHER" id="PTHR12304">
    <property type="entry name" value="INOSINE-URIDINE PREFERRING NUCLEOSIDE HYDROLASE"/>
    <property type="match status" value="1"/>
</dbReference>
<evidence type="ECO:0000259" key="3">
    <source>
        <dbReference type="Pfam" id="PF01156"/>
    </source>
</evidence>
<dbReference type="PANTHER" id="PTHR12304:SF58">
    <property type="entry name" value="INOSINE_URIDINE-PREFERRING NUCLEOSIDE HYDROLASE DOMAIN-CONTAINING PROTEIN"/>
    <property type="match status" value="1"/>
</dbReference>
<sequence>MNKLWIDTDTASDDAVALMIALSLAPERVAGISTVAGNVPVHLSSRNAAYTARLCEFETLIHEGAASPLCRTLETAQHIHGEDGMGDIGLDLGSADLSGIPAAVALVEAARQHKGELEVVTLGPLTNIALALKLDPDFAGNIAKMTIMGGTSDCYGNVTPVSEFNIWADPEAADVVFRSAIPKVMVGWDISRKYAGISNTDAEELLAIGTSKAKVAVNSQKVLREFCSSTSGVEGFDLPDPITMAAALNPSVITEVKPYAVRVVCGEGPSRGLTILKDRHCNDEPKTTQVALTADRTIFWQMLQEALK</sequence>
<gene>
    <name evidence="4" type="ORF">SAMN05444141_108197</name>
</gene>
<dbReference type="GO" id="GO:0045437">
    <property type="term" value="F:uridine nucleosidase activity"/>
    <property type="evidence" value="ECO:0007669"/>
    <property type="project" value="UniProtKB-ARBA"/>
</dbReference>
<accession>A0A1I7DDV0</accession>
<dbReference type="Proteomes" id="UP000183371">
    <property type="component" value="Unassembled WGS sequence"/>
</dbReference>
<dbReference type="GO" id="GO:0005829">
    <property type="term" value="C:cytosol"/>
    <property type="evidence" value="ECO:0007669"/>
    <property type="project" value="TreeGrafter"/>
</dbReference>
<dbReference type="PROSITE" id="PS01247">
    <property type="entry name" value="IUNH"/>
    <property type="match status" value="1"/>
</dbReference>
<dbReference type="GO" id="GO:0006152">
    <property type="term" value="P:purine nucleoside catabolic process"/>
    <property type="evidence" value="ECO:0007669"/>
    <property type="project" value="TreeGrafter"/>
</dbReference>
<keyword evidence="2" id="KW-0326">Glycosidase</keyword>
<dbReference type="AlphaFoldDB" id="A0A1I7DDV0"/>
<evidence type="ECO:0000313" key="5">
    <source>
        <dbReference type="Proteomes" id="UP000183371"/>
    </source>
</evidence>
<dbReference type="InterPro" id="IPR036452">
    <property type="entry name" value="Ribo_hydro-like"/>
</dbReference>
<organism evidence="4 5">
    <name type="scientific">Pseudovibrio denitrificans</name>
    <dbReference type="NCBI Taxonomy" id="258256"/>
    <lineage>
        <taxon>Bacteria</taxon>
        <taxon>Pseudomonadati</taxon>
        <taxon>Pseudomonadota</taxon>
        <taxon>Alphaproteobacteria</taxon>
        <taxon>Hyphomicrobiales</taxon>
        <taxon>Stappiaceae</taxon>
        <taxon>Pseudovibrio</taxon>
    </lineage>
</organism>
<dbReference type="InterPro" id="IPR023186">
    <property type="entry name" value="IUNH"/>
</dbReference>
<dbReference type="Gene3D" id="3.90.245.10">
    <property type="entry name" value="Ribonucleoside hydrolase-like"/>
    <property type="match status" value="1"/>
</dbReference>
<evidence type="ECO:0000256" key="2">
    <source>
        <dbReference type="ARBA" id="ARBA00023295"/>
    </source>
</evidence>
<feature type="domain" description="Inosine/uridine-preferring nucleoside hydrolase" evidence="3">
    <location>
        <begin position="4"/>
        <end position="301"/>
    </location>
</feature>
<dbReference type="EMBL" id="FPBD01000008">
    <property type="protein sequence ID" value="SFU09817.1"/>
    <property type="molecule type" value="Genomic_DNA"/>
</dbReference>
<dbReference type="SUPFAM" id="SSF53590">
    <property type="entry name" value="Nucleoside hydrolase"/>
    <property type="match status" value="1"/>
</dbReference>
<evidence type="ECO:0000313" key="4">
    <source>
        <dbReference type="EMBL" id="SFU09817.1"/>
    </source>
</evidence>
<dbReference type="InterPro" id="IPR015910">
    <property type="entry name" value="I/U_nuclsd_hydro_CS"/>
</dbReference>
<protein>
    <submittedName>
        <fullName evidence="4">Purine nucleosidase</fullName>
    </submittedName>
</protein>
<reference evidence="5" key="1">
    <citation type="submission" date="2016-10" db="EMBL/GenBank/DDBJ databases">
        <authorList>
            <person name="Varghese N."/>
            <person name="Submissions S."/>
        </authorList>
    </citation>
    <scope>NUCLEOTIDE SEQUENCE [LARGE SCALE GENOMIC DNA]</scope>
    <source>
        <strain evidence="5">DSM 17465</strain>
    </source>
</reference>
<proteinExistence type="predicted"/>
<evidence type="ECO:0000256" key="1">
    <source>
        <dbReference type="ARBA" id="ARBA00022801"/>
    </source>
</evidence>
<keyword evidence="5" id="KW-1185">Reference proteome</keyword>
<name>A0A1I7DDV0_9HYPH</name>
<dbReference type="GO" id="GO:0008477">
    <property type="term" value="F:purine nucleosidase activity"/>
    <property type="evidence" value="ECO:0007669"/>
    <property type="project" value="TreeGrafter"/>
</dbReference>
<dbReference type="Pfam" id="PF01156">
    <property type="entry name" value="IU_nuc_hydro"/>
    <property type="match status" value="1"/>
</dbReference>
<dbReference type="InterPro" id="IPR001910">
    <property type="entry name" value="Inosine/uridine_hydrolase_dom"/>
</dbReference>